<dbReference type="Proteomes" id="UP000002274">
    <property type="component" value="Chromosome"/>
</dbReference>
<evidence type="ECO:0000256" key="1">
    <source>
        <dbReference type="ARBA" id="ARBA00004953"/>
    </source>
</evidence>
<keyword evidence="2" id="KW-0169">Cobalamin biosynthesis</keyword>
<evidence type="ECO:0000313" key="5">
    <source>
        <dbReference type="Proteomes" id="UP000002274"/>
    </source>
</evidence>
<dbReference type="BioCyc" id="PMAR59922:G1G80-674-MONOMER"/>
<dbReference type="PANTHER" id="PTHR36925:SF1">
    <property type="entry name" value="COBALT-PRECORRIN-6A REDUCTASE"/>
    <property type="match status" value="1"/>
</dbReference>
<dbReference type="AlphaFoldDB" id="A2C7M9"/>
<dbReference type="PROSITE" id="PS51014">
    <property type="entry name" value="COBK_CBIJ"/>
    <property type="match status" value="1"/>
</dbReference>
<sequence length="273" mass="29288">MQACRNDQRHVWLLSGTGEGPVLVAALVAQGWRVSVSVVSASAAGAYAGLSLEDLWTGPLDGVEGILGVLDQARDRHQGFDWVVDATHPFAVKISTDLQRACQEFAQPLLRFERPMEGCGEASLIGSSADLARQTLQGSRLLMALGARHLGQAVRAARQAGAQVFARVLPSPESLRHALASGLPEHHLAVVRPLQGQSHGELESALCRRWSITAVVCRQSGGVTEQLWHKICRQQGLGLWLISRPQPCVAVEAIGSVKSLLNRLSTNPLAPLC</sequence>
<gene>
    <name evidence="4" type="primary">cobK</name>
    <name evidence="4" type="ordered locus">P9303_07381</name>
</gene>
<name>A2C7M9_PROM3</name>
<proteinExistence type="predicted"/>
<dbReference type="RefSeq" id="WP_011825403.1">
    <property type="nucleotide sequence ID" value="NC_008820.1"/>
</dbReference>
<dbReference type="GO" id="GO:0009236">
    <property type="term" value="P:cobalamin biosynthetic process"/>
    <property type="evidence" value="ECO:0007669"/>
    <property type="project" value="UniProtKB-UniPathway"/>
</dbReference>
<protein>
    <submittedName>
        <fullName evidence="4">Possible precorrin-6X reductase</fullName>
        <ecNumber evidence="4">1.3.1.54</ecNumber>
    </submittedName>
</protein>
<comment type="pathway">
    <text evidence="1">Cofactor biosynthesis; adenosylcobalamin biosynthesis.</text>
</comment>
<evidence type="ECO:0000256" key="2">
    <source>
        <dbReference type="ARBA" id="ARBA00022573"/>
    </source>
</evidence>
<evidence type="ECO:0000256" key="3">
    <source>
        <dbReference type="ARBA" id="ARBA00023002"/>
    </source>
</evidence>
<accession>A2C7M9</accession>
<dbReference type="GO" id="GO:0016994">
    <property type="term" value="F:precorrin-6A reductase activity"/>
    <property type="evidence" value="ECO:0007669"/>
    <property type="project" value="UniProtKB-EC"/>
</dbReference>
<dbReference type="EMBL" id="CP000554">
    <property type="protein sequence ID" value="ABM77489.1"/>
    <property type="molecule type" value="Genomic_DNA"/>
</dbReference>
<dbReference type="InterPro" id="IPR003723">
    <property type="entry name" value="Precorrin-6x_reduct"/>
</dbReference>
<keyword evidence="3 4" id="KW-0560">Oxidoreductase</keyword>
<reference evidence="4 5" key="1">
    <citation type="journal article" date="2007" name="PLoS Genet.">
        <title>Patterns and implications of gene gain and loss in the evolution of Prochlorococcus.</title>
        <authorList>
            <person name="Kettler G.C."/>
            <person name="Martiny A.C."/>
            <person name="Huang K."/>
            <person name="Zucker J."/>
            <person name="Coleman M.L."/>
            <person name="Rodrigue S."/>
            <person name="Chen F."/>
            <person name="Lapidus A."/>
            <person name="Ferriera S."/>
            <person name="Johnson J."/>
            <person name="Steglich C."/>
            <person name="Church G.M."/>
            <person name="Richardson P."/>
            <person name="Chisholm S.W."/>
        </authorList>
    </citation>
    <scope>NUCLEOTIDE SEQUENCE [LARGE SCALE GENOMIC DNA]</scope>
    <source>
        <strain evidence="4 5">MIT 9303</strain>
    </source>
</reference>
<dbReference type="HOGENOM" id="CLU_068627_0_1_3"/>
<dbReference type="Pfam" id="PF02571">
    <property type="entry name" value="CbiJ"/>
    <property type="match status" value="1"/>
</dbReference>
<evidence type="ECO:0000313" key="4">
    <source>
        <dbReference type="EMBL" id="ABM77489.1"/>
    </source>
</evidence>
<dbReference type="EC" id="1.3.1.54" evidence="4"/>
<organism evidence="4 5">
    <name type="scientific">Prochlorococcus marinus (strain MIT 9303)</name>
    <dbReference type="NCBI Taxonomy" id="59922"/>
    <lineage>
        <taxon>Bacteria</taxon>
        <taxon>Bacillati</taxon>
        <taxon>Cyanobacteriota</taxon>
        <taxon>Cyanophyceae</taxon>
        <taxon>Synechococcales</taxon>
        <taxon>Prochlorococcaceae</taxon>
        <taxon>Prochlorococcus</taxon>
    </lineage>
</organism>
<dbReference type="STRING" id="59922.P9303_07381"/>
<dbReference type="KEGG" id="pmf:P9303_07381"/>
<dbReference type="UniPathway" id="UPA00148"/>
<dbReference type="PANTHER" id="PTHR36925">
    <property type="entry name" value="COBALT-PRECORRIN-6A REDUCTASE"/>
    <property type="match status" value="1"/>
</dbReference>